<organism evidence="2 3">
    <name type="scientific">Tagetes erecta</name>
    <name type="common">African marigold</name>
    <dbReference type="NCBI Taxonomy" id="13708"/>
    <lineage>
        <taxon>Eukaryota</taxon>
        <taxon>Viridiplantae</taxon>
        <taxon>Streptophyta</taxon>
        <taxon>Embryophyta</taxon>
        <taxon>Tracheophyta</taxon>
        <taxon>Spermatophyta</taxon>
        <taxon>Magnoliopsida</taxon>
        <taxon>eudicotyledons</taxon>
        <taxon>Gunneridae</taxon>
        <taxon>Pentapetalae</taxon>
        <taxon>asterids</taxon>
        <taxon>campanulids</taxon>
        <taxon>Asterales</taxon>
        <taxon>Asteraceae</taxon>
        <taxon>Asteroideae</taxon>
        <taxon>Heliantheae alliance</taxon>
        <taxon>Tageteae</taxon>
        <taxon>Tagetes</taxon>
    </lineage>
</organism>
<gene>
    <name evidence="2" type="ORF">QVD17_18995</name>
</gene>
<dbReference type="EMBL" id="JAUHHV010000005">
    <property type="protein sequence ID" value="KAK1423687.1"/>
    <property type="molecule type" value="Genomic_DNA"/>
</dbReference>
<dbReference type="AlphaFoldDB" id="A0AAD8KNV7"/>
<keyword evidence="3" id="KW-1185">Reference proteome</keyword>
<reference evidence="2" key="1">
    <citation type="journal article" date="2023" name="bioRxiv">
        <title>Improved chromosome-level genome assembly for marigold (Tagetes erecta).</title>
        <authorList>
            <person name="Jiang F."/>
            <person name="Yuan L."/>
            <person name="Wang S."/>
            <person name="Wang H."/>
            <person name="Xu D."/>
            <person name="Wang A."/>
            <person name="Fan W."/>
        </authorList>
    </citation>
    <scope>NUCLEOTIDE SEQUENCE</scope>
    <source>
        <strain evidence="2">WSJ</strain>
        <tissue evidence="2">Leaf</tissue>
    </source>
</reference>
<accession>A0AAD8KNV7</accession>
<proteinExistence type="predicted"/>
<evidence type="ECO:0000256" key="1">
    <source>
        <dbReference type="SAM" id="MobiDB-lite"/>
    </source>
</evidence>
<protein>
    <submittedName>
        <fullName evidence="2">Uncharacterized protein</fullName>
    </submittedName>
</protein>
<name>A0AAD8KNV7_TARER</name>
<comment type="caution">
    <text evidence="2">The sequence shown here is derived from an EMBL/GenBank/DDBJ whole genome shotgun (WGS) entry which is preliminary data.</text>
</comment>
<feature type="region of interest" description="Disordered" evidence="1">
    <location>
        <begin position="113"/>
        <end position="134"/>
    </location>
</feature>
<sequence>MMYSGTICVSNITCSKLRTNMDILLRDYLVFIHFKTKTNQVLLLNLVAIVTNEKNGVVACGHEYPSSTTRSSTCITGADVAVWMTNFPMPNKMGMQQNAYGLQQYVFGVLQPNSTPESVPETPPSHQHTNELKTSQLRCRSHKKKIEAEPRDKKHVIPWKFDVEFTLTRSWLGTSEDPKIANYQEKAVFWACVRAKFLEWTGNPNDYCTAY</sequence>
<dbReference type="Proteomes" id="UP001229421">
    <property type="component" value="Unassembled WGS sequence"/>
</dbReference>
<evidence type="ECO:0000313" key="3">
    <source>
        <dbReference type="Proteomes" id="UP001229421"/>
    </source>
</evidence>
<evidence type="ECO:0000313" key="2">
    <source>
        <dbReference type="EMBL" id="KAK1423687.1"/>
    </source>
</evidence>